<dbReference type="PROSITE" id="PS50222">
    <property type="entry name" value="EF_HAND_2"/>
    <property type="match status" value="1"/>
</dbReference>
<evidence type="ECO:0000256" key="1">
    <source>
        <dbReference type="ARBA" id="ARBA00022837"/>
    </source>
</evidence>
<dbReference type="RefSeq" id="XP_023160330.2">
    <property type="nucleotide sequence ID" value="XM_023304562.2"/>
</dbReference>
<dbReference type="InterPro" id="IPR002048">
    <property type="entry name" value="EF_hand_dom"/>
</dbReference>
<dbReference type="Proteomes" id="UP000504633">
    <property type="component" value="Unplaced"/>
</dbReference>
<sequence length="220" mass="25568">MNRIDSTMDDMANTKFLTLYSTLIKQFTTTTQFTNTEVVCLLIIYYKFVQINGPNAKQMKKKQMYNLFLVLFRIYDMTIIERILLNITADVVYISPEAWMKLFTVFLSKKLDERIQFAYKVYTTSTSGVLNRETVGMAIEKFFVGEDDDEIKELQADMLEFIFGKFDLDKDGVISYEEYYEIVTNQPVLLEFLGQIFPDLSDITVIAYCTNIATLFPDGD</sequence>
<dbReference type="GeneID" id="111592387"/>
<evidence type="ECO:0000313" key="4">
    <source>
        <dbReference type="RefSeq" id="XP_023160330.2"/>
    </source>
</evidence>
<evidence type="ECO:0000259" key="2">
    <source>
        <dbReference type="PROSITE" id="PS50222"/>
    </source>
</evidence>
<name>A0A6J1L623_DROHY</name>
<evidence type="ECO:0000313" key="3">
    <source>
        <dbReference type="Proteomes" id="UP000504633"/>
    </source>
</evidence>
<dbReference type="OrthoDB" id="191686at2759"/>
<dbReference type="SUPFAM" id="SSF47473">
    <property type="entry name" value="EF-hand"/>
    <property type="match status" value="1"/>
</dbReference>
<gene>
    <name evidence="4" type="primary">LOC111592387</name>
</gene>
<organism evidence="3 4">
    <name type="scientific">Drosophila hydei</name>
    <name type="common">Fruit fly</name>
    <dbReference type="NCBI Taxonomy" id="7224"/>
    <lineage>
        <taxon>Eukaryota</taxon>
        <taxon>Metazoa</taxon>
        <taxon>Ecdysozoa</taxon>
        <taxon>Arthropoda</taxon>
        <taxon>Hexapoda</taxon>
        <taxon>Insecta</taxon>
        <taxon>Pterygota</taxon>
        <taxon>Neoptera</taxon>
        <taxon>Endopterygota</taxon>
        <taxon>Diptera</taxon>
        <taxon>Brachycera</taxon>
        <taxon>Muscomorpha</taxon>
        <taxon>Ephydroidea</taxon>
        <taxon>Drosophilidae</taxon>
        <taxon>Drosophila</taxon>
    </lineage>
</organism>
<accession>A0A6J1L623</accession>
<protein>
    <submittedName>
        <fullName evidence="4">Uncharacterized protein LOC111592387</fullName>
    </submittedName>
</protein>
<reference evidence="4" key="1">
    <citation type="submission" date="2025-08" db="UniProtKB">
        <authorList>
            <consortium name="RefSeq"/>
        </authorList>
    </citation>
    <scope>IDENTIFICATION</scope>
    <source>
        <strain evidence="4">15085-1641.00</strain>
        <tissue evidence="4">Whole body</tissue>
    </source>
</reference>
<dbReference type="InterPro" id="IPR018247">
    <property type="entry name" value="EF_Hand_1_Ca_BS"/>
</dbReference>
<proteinExistence type="predicted"/>
<dbReference type="InterPro" id="IPR011992">
    <property type="entry name" value="EF-hand-dom_pair"/>
</dbReference>
<dbReference type="OMA" id="DDMANNK"/>
<feature type="domain" description="EF-hand" evidence="2">
    <location>
        <begin position="154"/>
        <end position="189"/>
    </location>
</feature>
<dbReference type="SMART" id="SM00054">
    <property type="entry name" value="EFh"/>
    <property type="match status" value="1"/>
</dbReference>
<dbReference type="Pfam" id="PF13499">
    <property type="entry name" value="EF-hand_7"/>
    <property type="match status" value="1"/>
</dbReference>
<dbReference type="GO" id="GO:0005509">
    <property type="term" value="F:calcium ion binding"/>
    <property type="evidence" value="ECO:0007669"/>
    <property type="project" value="InterPro"/>
</dbReference>
<dbReference type="Gene3D" id="1.10.238.10">
    <property type="entry name" value="EF-hand"/>
    <property type="match status" value="1"/>
</dbReference>
<dbReference type="AlphaFoldDB" id="A0A6J1L623"/>
<keyword evidence="3" id="KW-1185">Reference proteome</keyword>
<keyword evidence="1" id="KW-0106">Calcium</keyword>
<dbReference type="KEGG" id="dhe:111592387"/>
<dbReference type="PROSITE" id="PS00018">
    <property type="entry name" value="EF_HAND_1"/>
    <property type="match status" value="1"/>
</dbReference>